<accession>A0A6A5G671</accession>
<dbReference type="AlphaFoldDB" id="A0A6A5G671"/>
<organism evidence="2 3">
    <name type="scientific">Caenorhabditis remanei</name>
    <name type="common">Caenorhabditis vulgaris</name>
    <dbReference type="NCBI Taxonomy" id="31234"/>
    <lineage>
        <taxon>Eukaryota</taxon>
        <taxon>Metazoa</taxon>
        <taxon>Ecdysozoa</taxon>
        <taxon>Nematoda</taxon>
        <taxon>Chromadorea</taxon>
        <taxon>Rhabditida</taxon>
        <taxon>Rhabditina</taxon>
        <taxon>Rhabditomorpha</taxon>
        <taxon>Rhabditoidea</taxon>
        <taxon>Rhabditidae</taxon>
        <taxon>Peloderinae</taxon>
        <taxon>Caenorhabditis</taxon>
    </lineage>
</organism>
<dbReference type="KEGG" id="crq:GCK72_017040"/>
<evidence type="ECO:0000256" key="1">
    <source>
        <dbReference type="SAM" id="MobiDB-lite"/>
    </source>
</evidence>
<feature type="region of interest" description="Disordered" evidence="1">
    <location>
        <begin position="158"/>
        <end position="196"/>
    </location>
</feature>
<dbReference type="Proteomes" id="UP000483820">
    <property type="component" value="Chromosome V"/>
</dbReference>
<feature type="compositionally biased region" description="Basic and acidic residues" evidence="1">
    <location>
        <begin position="178"/>
        <end position="196"/>
    </location>
</feature>
<sequence length="252" mass="29014">MATGMGVECLLGSAHHQHDRFSLLLVLQNVFDTLTTAINHSVKESPFTSPWRPELTDQRAQMESDVWQRVEYSGSVRRKVDERGHRNDTVRMVANQIAMLCRHLRRRVHLNREVVGVPRVNPLPLKPFASVGATFRRSPIVDQPEGVDDDKWPGDCVEHVEGDGEHEHRGEEGDEEEVKSAEGLKTSGERDVHRSPFDSEQVRHLEIWRFFHSKESVRISQNPAEFSLQKVHFPVENSRCTRIPRNFNVLEF</sequence>
<name>A0A6A5G671_CAERE</name>
<protein>
    <submittedName>
        <fullName evidence="2">Uncharacterized protein</fullName>
    </submittedName>
</protein>
<feature type="compositionally biased region" description="Basic and acidic residues" evidence="1">
    <location>
        <begin position="158"/>
        <end position="171"/>
    </location>
</feature>
<reference evidence="2 3" key="1">
    <citation type="submission" date="2019-12" db="EMBL/GenBank/DDBJ databases">
        <title>Chromosome-level assembly of the Caenorhabditis remanei genome.</title>
        <authorList>
            <person name="Teterina A.A."/>
            <person name="Willis J.H."/>
            <person name="Phillips P.C."/>
        </authorList>
    </citation>
    <scope>NUCLEOTIDE SEQUENCE [LARGE SCALE GENOMIC DNA]</scope>
    <source>
        <strain evidence="2 3">PX506</strain>
        <tissue evidence="2">Whole organism</tissue>
    </source>
</reference>
<dbReference type="EMBL" id="WUAV01000005">
    <property type="protein sequence ID" value="KAF1750490.1"/>
    <property type="molecule type" value="Genomic_DNA"/>
</dbReference>
<evidence type="ECO:0000313" key="2">
    <source>
        <dbReference type="EMBL" id="KAF1750490.1"/>
    </source>
</evidence>
<gene>
    <name evidence="2" type="ORF">GCK72_017040</name>
</gene>
<dbReference type="GeneID" id="78776456"/>
<comment type="caution">
    <text evidence="2">The sequence shown here is derived from an EMBL/GenBank/DDBJ whole genome shotgun (WGS) entry which is preliminary data.</text>
</comment>
<dbReference type="CTD" id="78776456"/>
<evidence type="ECO:0000313" key="3">
    <source>
        <dbReference type="Proteomes" id="UP000483820"/>
    </source>
</evidence>
<proteinExistence type="predicted"/>
<dbReference type="RefSeq" id="XP_053580754.1">
    <property type="nucleotide sequence ID" value="XM_053731841.1"/>
</dbReference>